<organism evidence="4 5">
    <name type="scientific">Paenibacillus arenilitoris</name>
    <dbReference type="NCBI Taxonomy" id="2772299"/>
    <lineage>
        <taxon>Bacteria</taxon>
        <taxon>Bacillati</taxon>
        <taxon>Bacillota</taxon>
        <taxon>Bacilli</taxon>
        <taxon>Bacillales</taxon>
        <taxon>Paenibacillaceae</taxon>
        <taxon>Paenibacillus</taxon>
    </lineage>
</organism>
<dbReference type="InterPro" id="IPR010982">
    <property type="entry name" value="Lambda_DNA-bd_dom_sf"/>
</dbReference>
<name>A0A927H7E3_9BACL</name>
<dbReference type="AlphaFoldDB" id="A0A927H7E3"/>
<feature type="compositionally biased region" description="Gly residues" evidence="2">
    <location>
        <begin position="130"/>
        <end position="143"/>
    </location>
</feature>
<evidence type="ECO:0000256" key="1">
    <source>
        <dbReference type="ARBA" id="ARBA00023125"/>
    </source>
</evidence>
<dbReference type="EMBL" id="JACXIY010000025">
    <property type="protein sequence ID" value="MBD2870950.1"/>
    <property type="molecule type" value="Genomic_DNA"/>
</dbReference>
<dbReference type="PANTHER" id="PTHR46558">
    <property type="entry name" value="TRACRIPTIONAL REGULATORY PROTEIN-RELATED-RELATED"/>
    <property type="match status" value="1"/>
</dbReference>
<dbReference type="CDD" id="cd00093">
    <property type="entry name" value="HTH_XRE"/>
    <property type="match status" value="1"/>
</dbReference>
<dbReference type="PROSITE" id="PS50943">
    <property type="entry name" value="HTH_CROC1"/>
    <property type="match status" value="1"/>
</dbReference>
<keyword evidence="5" id="KW-1185">Reference proteome</keyword>
<reference evidence="4" key="1">
    <citation type="submission" date="2020-09" db="EMBL/GenBank/DDBJ databases">
        <title>A novel bacterium of genus Paenibacillus, isolated from South China Sea.</title>
        <authorList>
            <person name="Huang H."/>
            <person name="Mo K."/>
            <person name="Hu Y."/>
        </authorList>
    </citation>
    <scope>NUCLEOTIDE SEQUENCE</scope>
    <source>
        <strain evidence="4">IB182493</strain>
    </source>
</reference>
<dbReference type="Pfam" id="PF13560">
    <property type="entry name" value="HTH_31"/>
    <property type="match status" value="1"/>
</dbReference>
<protein>
    <submittedName>
        <fullName evidence="4">Helix-turn-helix domain-containing protein</fullName>
    </submittedName>
</protein>
<evidence type="ECO:0000313" key="4">
    <source>
        <dbReference type="EMBL" id="MBD2870950.1"/>
    </source>
</evidence>
<feature type="region of interest" description="Disordered" evidence="2">
    <location>
        <begin position="124"/>
        <end position="143"/>
    </location>
</feature>
<feature type="domain" description="HTH cro/C1-type" evidence="3">
    <location>
        <begin position="7"/>
        <end position="61"/>
    </location>
</feature>
<sequence length="143" mass="15764">MSLGARIKQLRIERGLTQQDIASRLAMGRSNFGHIENDRVVPSSGDLQKIADILHSTTDYLLGRGGAGSAIPEWATYKDKRDFKKLLEEDGEIMFDGVPLSQDDRRRVMDVLTGLFWEAKQMNKRKKKGGSGSLVQGGGDAEG</sequence>
<comment type="caution">
    <text evidence="4">The sequence shown here is derived from an EMBL/GenBank/DDBJ whole genome shotgun (WGS) entry which is preliminary data.</text>
</comment>
<dbReference type="Proteomes" id="UP000632125">
    <property type="component" value="Unassembled WGS sequence"/>
</dbReference>
<dbReference type="GO" id="GO:0003677">
    <property type="term" value="F:DNA binding"/>
    <property type="evidence" value="ECO:0007669"/>
    <property type="project" value="UniProtKB-KW"/>
</dbReference>
<keyword evidence="1" id="KW-0238">DNA-binding</keyword>
<dbReference type="SUPFAM" id="SSF47413">
    <property type="entry name" value="lambda repressor-like DNA-binding domains"/>
    <property type="match status" value="1"/>
</dbReference>
<accession>A0A927H7E3</accession>
<dbReference type="PANTHER" id="PTHR46558:SF11">
    <property type="entry name" value="HTH-TYPE TRANSCRIPTIONAL REGULATOR XRE"/>
    <property type="match status" value="1"/>
</dbReference>
<dbReference type="SMART" id="SM00530">
    <property type="entry name" value="HTH_XRE"/>
    <property type="match status" value="1"/>
</dbReference>
<proteinExistence type="predicted"/>
<evidence type="ECO:0000259" key="3">
    <source>
        <dbReference type="PROSITE" id="PS50943"/>
    </source>
</evidence>
<dbReference type="InterPro" id="IPR001387">
    <property type="entry name" value="Cro/C1-type_HTH"/>
</dbReference>
<evidence type="ECO:0000256" key="2">
    <source>
        <dbReference type="SAM" id="MobiDB-lite"/>
    </source>
</evidence>
<dbReference type="Gene3D" id="1.10.260.40">
    <property type="entry name" value="lambda repressor-like DNA-binding domains"/>
    <property type="match status" value="1"/>
</dbReference>
<gene>
    <name evidence="4" type="ORF">IDH41_20400</name>
</gene>
<evidence type="ECO:0000313" key="5">
    <source>
        <dbReference type="Proteomes" id="UP000632125"/>
    </source>
</evidence>
<dbReference type="RefSeq" id="WP_190864301.1">
    <property type="nucleotide sequence ID" value="NZ_JACXIY010000025.1"/>
</dbReference>